<evidence type="ECO:0000256" key="2">
    <source>
        <dbReference type="ARBA" id="ARBA00006597"/>
    </source>
</evidence>
<dbReference type="GO" id="GO:0051539">
    <property type="term" value="F:4 iron, 4 sulfur cluster binding"/>
    <property type="evidence" value="ECO:0007669"/>
    <property type="project" value="UniProtKB-UniRule"/>
</dbReference>
<dbReference type="GO" id="GO:0035731">
    <property type="term" value="F:dinitrosyl-iron complex binding"/>
    <property type="evidence" value="ECO:0007669"/>
    <property type="project" value="UniProtKB-UniRule"/>
</dbReference>
<comment type="PTM">
    <text evidence="11">The Fe-S cluster can be nitrosylated by nitric oxide (NO).</text>
</comment>
<comment type="function">
    <text evidence="11">Acts as a transcriptional regulator. Probably redox-responsive. The apo- but not holo-form probably binds DNA.</text>
</comment>
<keyword evidence="7 11" id="KW-0805">Transcription regulation</keyword>
<dbReference type="InterPro" id="IPR003482">
    <property type="entry name" value="Whib"/>
</dbReference>
<evidence type="ECO:0000256" key="8">
    <source>
        <dbReference type="ARBA" id="ARBA00023125"/>
    </source>
</evidence>
<evidence type="ECO:0000313" key="13">
    <source>
        <dbReference type="EMBL" id="QEV50225.1"/>
    </source>
</evidence>
<dbReference type="KEGG" id="svn:CP980_31650"/>
<keyword evidence="11" id="KW-0963">Cytoplasm</keyword>
<evidence type="ECO:0000259" key="12">
    <source>
        <dbReference type="PROSITE" id="PS51674"/>
    </source>
</evidence>
<keyword evidence="4 11" id="KW-0479">Metal-binding</keyword>
<keyword evidence="8 11" id="KW-0238">DNA-binding</keyword>
<evidence type="ECO:0000256" key="6">
    <source>
        <dbReference type="ARBA" id="ARBA00023014"/>
    </source>
</evidence>
<name>A0A5J6JHZ6_STRVI</name>
<dbReference type="AlphaFoldDB" id="A0A5J6JHZ6"/>
<keyword evidence="10 11" id="KW-0804">Transcription</keyword>
<comment type="similarity">
    <text evidence="2 11">Belongs to the WhiB family.</text>
</comment>
<protein>
    <recommendedName>
        <fullName evidence="11">Transcriptional regulator WhiB</fullName>
    </recommendedName>
</protein>
<dbReference type="HAMAP" id="MF_01479">
    <property type="entry name" value="WhiB"/>
    <property type="match status" value="1"/>
</dbReference>
<keyword evidence="9 11" id="KW-1015">Disulfide bond</keyword>
<evidence type="ECO:0000256" key="9">
    <source>
        <dbReference type="ARBA" id="ARBA00023157"/>
    </source>
</evidence>
<keyword evidence="14" id="KW-1185">Reference proteome</keyword>
<dbReference type="EMBL" id="CP023692">
    <property type="protein sequence ID" value="QEV50225.1"/>
    <property type="molecule type" value="Genomic_DNA"/>
</dbReference>
<feature type="domain" description="4Fe-4S Wbl-type" evidence="12">
    <location>
        <begin position="16"/>
        <end position="78"/>
    </location>
</feature>
<evidence type="ECO:0000313" key="14">
    <source>
        <dbReference type="Proteomes" id="UP000325563"/>
    </source>
</evidence>
<sequence length="163" mass="17685">MEAGAPAVLPGLSAPACRNADPALFFPAYGLQLSHTQIAAAKELCGGCPVREECLAMAVRSDESDGIWGGTTPLERRRMRLQLARMRQGAELARAVVSGEEPQVLPGLWPAVVHSLFRMGWNAERIAAALDMTSSQVQQARAMAARSQAFLALMERHYPKDWA</sequence>
<comment type="PTM">
    <text evidence="11">Upon Fe-S cluster removal intramolecular disulfide bonds are formed.</text>
</comment>
<proteinExistence type="inferred from homology"/>
<feature type="binding site" evidence="11">
    <location>
        <position position="45"/>
    </location>
    <ligand>
        <name>[4Fe-4S] cluster</name>
        <dbReference type="ChEBI" id="CHEBI:49883"/>
    </ligand>
</feature>
<dbReference type="GO" id="GO:0045454">
    <property type="term" value="P:cell redox homeostasis"/>
    <property type="evidence" value="ECO:0007669"/>
    <property type="project" value="TreeGrafter"/>
</dbReference>
<dbReference type="GO" id="GO:0003677">
    <property type="term" value="F:DNA binding"/>
    <property type="evidence" value="ECO:0007669"/>
    <property type="project" value="UniProtKB-UniRule"/>
</dbReference>
<dbReference type="GO" id="GO:0046872">
    <property type="term" value="F:metal ion binding"/>
    <property type="evidence" value="ECO:0007669"/>
    <property type="project" value="UniProtKB-KW"/>
</dbReference>
<dbReference type="Pfam" id="PF02467">
    <property type="entry name" value="Whib"/>
    <property type="match status" value="1"/>
</dbReference>
<organism evidence="13 14">
    <name type="scientific">Streptomyces vinaceus</name>
    <dbReference type="NCBI Taxonomy" id="1960"/>
    <lineage>
        <taxon>Bacteria</taxon>
        <taxon>Bacillati</taxon>
        <taxon>Actinomycetota</taxon>
        <taxon>Actinomycetes</taxon>
        <taxon>Kitasatosporales</taxon>
        <taxon>Streptomycetaceae</taxon>
        <taxon>Streptomyces</taxon>
    </lineage>
</organism>
<keyword evidence="3 11" id="KW-0004">4Fe-4S</keyword>
<reference evidence="13 14" key="1">
    <citation type="submission" date="2017-09" db="EMBL/GenBank/DDBJ databases">
        <authorList>
            <person name="Lee N."/>
            <person name="Cho B.-K."/>
        </authorList>
    </citation>
    <scope>NUCLEOTIDE SEQUENCE [LARGE SCALE GENOMIC DNA]</scope>
    <source>
        <strain evidence="13 14">ATCC 27476</strain>
    </source>
</reference>
<dbReference type="GO" id="GO:0005737">
    <property type="term" value="C:cytoplasm"/>
    <property type="evidence" value="ECO:0007669"/>
    <property type="project" value="UniProtKB-SubCell"/>
</dbReference>
<feature type="binding site" evidence="11">
    <location>
        <position position="17"/>
    </location>
    <ligand>
        <name>[4Fe-4S] cluster</name>
        <dbReference type="ChEBI" id="CHEBI:49883"/>
    </ligand>
</feature>
<evidence type="ECO:0000256" key="1">
    <source>
        <dbReference type="ARBA" id="ARBA00004496"/>
    </source>
</evidence>
<keyword evidence="5 11" id="KW-0408">Iron</keyword>
<dbReference type="PANTHER" id="PTHR38839">
    <property type="entry name" value="TRANSCRIPTIONAL REGULATOR WHID-RELATED"/>
    <property type="match status" value="1"/>
</dbReference>
<keyword evidence="6 11" id="KW-0411">Iron-sulfur</keyword>
<dbReference type="Proteomes" id="UP000325563">
    <property type="component" value="Chromosome"/>
</dbReference>
<feature type="binding site" evidence="11">
    <location>
        <position position="54"/>
    </location>
    <ligand>
        <name>[4Fe-4S] cluster</name>
        <dbReference type="ChEBI" id="CHEBI:49883"/>
    </ligand>
</feature>
<evidence type="ECO:0000256" key="3">
    <source>
        <dbReference type="ARBA" id="ARBA00022485"/>
    </source>
</evidence>
<evidence type="ECO:0000256" key="10">
    <source>
        <dbReference type="ARBA" id="ARBA00023163"/>
    </source>
</evidence>
<evidence type="ECO:0000256" key="4">
    <source>
        <dbReference type="ARBA" id="ARBA00022723"/>
    </source>
</evidence>
<dbReference type="InterPro" id="IPR034768">
    <property type="entry name" value="4FE4S_WBL"/>
</dbReference>
<dbReference type="GO" id="GO:0045892">
    <property type="term" value="P:negative regulation of DNA-templated transcription"/>
    <property type="evidence" value="ECO:0007669"/>
    <property type="project" value="TreeGrafter"/>
</dbReference>
<dbReference type="GO" id="GO:0047134">
    <property type="term" value="F:protein-disulfide reductase [NAD(P)H] activity"/>
    <property type="evidence" value="ECO:0007669"/>
    <property type="project" value="TreeGrafter"/>
</dbReference>
<evidence type="ECO:0000256" key="7">
    <source>
        <dbReference type="ARBA" id="ARBA00023015"/>
    </source>
</evidence>
<accession>A0A5J6JHZ6</accession>
<feature type="binding site" evidence="11">
    <location>
        <position position="48"/>
    </location>
    <ligand>
        <name>[4Fe-4S] cluster</name>
        <dbReference type="ChEBI" id="CHEBI:49883"/>
    </ligand>
</feature>
<gene>
    <name evidence="11" type="primary">whiB</name>
    <name evidence="13" type="ORF">CP980_31650</name>
</gene>
<evidence type="ECO:0000256" key="11">
    <source>
        <dbReference type="HAMAP-Rule" id="MF_01479"/>
    </source>
</evidence>
<dbReference type="PROSITE" id="PS51674">
    <property type="entry name" value="4FE4S_WBL"/>
    <property type="match status" value="1"/>
</dbReference>
<comment type="subcellular location">
    <subcellularLocation>
        <location evidence="1 11">Cytoplasm</location>
    </subcellularLocation>
</comment>
<evidence type="ECO:0000256" key="5">
    <source>
        <dbReference type="ARBA" id="ARBA00023004"/>
    </source>
</evidence>
<comment type="cofactor">
    <cofactor evidence="11">
        <name>[4Fe-4S] cluster</name>
        <dbReference type="ChEBI" id="CHEBI:49883"/>
    </cofactor>
    <text evidence="11">Binds 1 [4Fe-4S] cluster per subunit. Following nitrosylation of the [4Fe-4S] cluster binds 1 [4Fe-8(NO)] cluster per subunit.</text>
</comment>